<comment type="catalytic activity">
    <reaction evidence="36">
        <text>oxaloacetate + L-alanine = L-aspartate + pyruvate</text>
        <dbReference type="Rhea" id="RHEA:77347"/>
        <dbReference type="ChEBI" id="CHEBI:15361"/>
        <dbReference type="ChEBI" id="CHEBI:16452"/>
        <dbReference type="ChEBI" id="CHEBI:29991"/>
        <dbReference type="ChEBI" id="CHEBI:57972"/>
    </reaction>
</comment>
<evidence type="ECO:0000256" key="9">
    <source>
        <dbReference type="ARBA" id="ARBA00022946"/>
    </source>
</evidence>
<dbReference type="InterPro" id="IPR015424">
    <property type="entry name" value="PyrdxlP-dep_Trfase"/>
</dbReference>
<dbReference type="PROSITE" id="PS00600">
    <property type="entry name" value="AA_TRANSFER_CLASS_3"/>
    <property type="match status" value="1"/>
</dbReference>
<dbReference type="PANTHER" id="PTHR45688">
    <property type="match status" value="1"/>
</dbReference>
<evidence type="ECO:0000256" key="7">
    <source>
        <dbReference type="ARBA" id="ARBA00022679"/>
    </source>
</evidence>
<dbReference type="EC" id="2.6.1.44" evidence="5"/>
<evidence type="ECO:0000256" key="37">
    <source>
        <dbReference type="ARBA" id="ARBA00049480"/>
    </source>
</evidence>
<keyword evidence="7" id="KW-0808">Transferase</keyword>
<accession>A0AAE0WB23</accession>
<dbReference type="InterPro" id="IPR015422">
    <property type="entry name" value="PyrdxlP-dep_Trfase_small"/>
</dbReference>
<comment type="function">
    <text evidence="38">Multifunctional aminotransferase with a broad substrate specificity. Catalyzes the conversion of glyoxylate to glycine using alanine as the amino donor. Catalyzes metabolism of not L- but the D-isomer of D-beta-aminoisobutyric acid to generate 2-methyl-3-oxopropanoate and alanine. Catalyzes the transfer of the amino group from beta-alanine to pyruvate to yield L-alanine and 3-oxopropanoate. Can metabolize NG-monomethyl-L-arginine (NMMA), asymmetric NG,NG-dimethyl-L-arginine (ADMA) and symmetric NG,N'G-dimethyl-L-arginine (SDMA). ADMA is a potent inhibitor of nitric-oxide (NO) synthase, and this activity provides mechanism through which the kidney regulates blood pressure.</text>
</comment>
<comment type="similarity">
    <text evidence="3 39">Belongs to the class-III pyridoxal-phosphate-dependent aminotransferase family.</text>
</comment>
<dbReference type="InterPro" id="IPR015421">
    <property type="entry name" value="PyrdxlP-dep_Trfase_major"/>
</dbReference>
<organism evidence="40 41">
    <name type="scientific">Potamilus streckersoni</name>
    <dbReference type="NCBI Taxonomy" id="2493646"/>
    <lineage>
        <taxon>Eukaryota</taxon>
        <taxon>Metazoa</taxon>
        <taxon>Spiralia</taxon>
        <taxon>Lophotrochozoa</taxon>
        <taxon>Mollusca</taxon>
        <taxon>Bivalvia</taxon>
        <taxon>Autobranchia</taxon>
        <taxon>Heteroconchia</taxon>
        <taxon>Palaeoheterodonta</taxon>
        <taxon>Unionida</taxon>
        <taxon>Unionoidea</taxon>
        <taxon>Unionidae</taxon>
        <taxon>Ambleminae</taxon>
        <taxon>Lampsilini</taxon>
        <taxon>Potamilus</taxon>
    </lineage>
</organism>
<dbReference type="InterPro" id="IPR005814">
    <property type="entry name" value="Aminotrans_3"/>
</dbReference>
<dbReference type="CDD" id="cd00610">
    <property type="entry name" value="OAT_like"/>
    <property type="match status" value="1"/>
</dbReference>
<evidence type="ECO:0000256" key="30">
    <source>
        <dbReference type="ARBA" id="ARBA00044258"/>
    </source>
</evidence>
<comment type="catalytic activity">
    <reaction evidence="20">
        <text>(R)-3-amino-2-methylpropanoate + pyruvate = 2-methyl-3-oxopropanoate + L-alanine</text>
        <dbReference type="Rhea" id="RHEA:18393"/>
        <dbReference type="ChEBI" id="CHEBI:15361"/>
        <dbReference type="ChEBI" id="CHEBI:57700"/>
        <dbReference type="ChEBI" id="CHEBI:57731"/>
        <dbReference type="ChEBI" id="CHEBI:57972"/>
        <dbReference type="EC" id="2.6.1.40"/>
    </reaction>
    <physiologicalReaction direction="left-to-right" evidence="20">
        <dbReference type="Rhea" id="RHEA:18394"/>
    </physiologicalReaction>
</comment>
<evidence type="ECO:0000256" key="18">
    <source>
        <dbReference type="ARBA" id="ARBA00043669"/>
    </source>
</evidence>
<dbReference type="Gene3D" id="3.40.640.10">
    <property type="entry name" value="Type I PLP-dependent aspartate aminotransferase-like (Major domain)"/>
    <property type="match status" value="1"/>
</dbReference>
<keyword evidence="6" id="KW-0032">Aminotransferase</keyword>
<dbReference type="PANTHER" id="PTHR45688:SF3">
    <property type="entry name" value="ALANINE--GLYOXYLATE AMINOTRANSFERASE 2, MITOCHONDRIAL"/>
    <property type="match status" value="1"/>
</dbReference>
<evidence type="ECO:0000313" key="41">
    <source>
        <dbReference type="Proteomes" id="UP001195483"/>
    </source>
</evidence>
<comment type="catalytic activity">
    <reaction evidence="32">
        <text>L-ornithine + glyoxylate = 5-amino-2-oxopentanoate + glycine</text>
        <dbReference type="Rhea" id="RHEA:77331"/>
        <dbReference type="ChEBI" id="CHEBI:36655"/>
        <dbReference type="ChEBI" id="CHEBI:46911"/>
        <dbReference type="ChEBI" id="CHEBI:57305"/>
        <dbReference type="ChEBI" id="CHEBI:58802"/>
    </reaction>
</comment>
<dbReference type="SUPFAM" id="SSF53383">
    <property type="entry name" value="PLP-dependent transferases"/>
    <property type="match status" value="1"/>
</dbReference>
<evidence type="ECO:0000256" key="39">
    <source>
        <dbReference type="RuleBase" id="RU003560"/>
    </source>
</evidence>
<dbReference type="PIRSF" id="PIRSF000521">
    <property type="entry name" value="Transaminase_4ab_Lys_Orn"/>
    <property type="match status" value="1"/>
</dbReference>
<reference evidence="40" key="1">
    <citation type="journal article" date="2021" name="Genome Biol. Evol.">
        <title>A High-Quality Reference Genome for a Parasitic Bivalve with Doubly Uniparental Inheritance (Bivalvia: Unionida).</title>
        <authorList>
            <person name="Smith C.H."/>
        </authorList>
    </citation>
    <scope>NUCLEOTIDE SEQUENCE</scope>
    <source>
        <strain evidence="40">CHS0354</strain>
    </source>
</reference>
<comment type="catalytic activity">
    <reaction evidence="27">
        <text>2-oxopentanoate + N(omega),N(omega)-dimethyl-L-arginine = 5-(3,3-dimethylguanidino)-2-oxopentanoate + L-2-aminopentanoate</text>
        <dbReference type="Rhea" id="RHEA:77359"/>
        <dbReference type="ChEBI" id="CHEBI:28644"/>
        <dbReference type="ChEBI" id="CHEBI:58326"/>
        <dbReference type="ChEBI" id="CHEBI:58441"/>
        <dbReference type="ChEBI" id="CHEBI:197301"/>
    </reaction>
</comment>
<keyword evidence="9" id="KW-0809">Transit peptide</keyword>
<comment type="catalytic activity">
    <reaction evidence="31">
        <text>N(omega),N(omega)-dimethyl-L-arginine + glyoxylate = 5-(3,3-dimethylguanidino)-2-oxopentanoate + glycine</text>
        <dbReference type="Rhea" id="RHEA:77311"/>
        <dbReference type="ChEBI" id="CHEBI:36655"/>
        <dbReference type="ChEBI" id="CHEBI:57305"/>
        <dbReference type="ChEBI" id="CHEBI:58326"/>
        <dbReference type="ChEBI" id="CHEBI:197301"/>
    </reaction>
</comment>
<dbReference type="GO" id="GO:0005739">
    <property type="term" value="C:mitochondrion"/>
    <property type="evidence" value="ECO:0007669"/>
    <property type="project" value="UniProtKB-SubCell"/>
</dbReference>
<protein>
    <recommendedName>
        <fullName evidence="13">Alanine--glyoxylate aminotransferase 2, mitochondrial</fullName>
        <ecNumber evidence="28">2.6.1.18</ecNumber>
        <ecNumber evidence="12">2.6.1.40</ecNumber>
        <ecNumber evidence="5">2.6.1.44</ecNumber>
    </recommendedName>
    <alternativeName>
        <fullName evidence="14">(R)-3-amino-2-methylpropionate--pyruvate transaminase</fullName>
    </alternativeName>
    <alternativeName>
        <fullName evidence="16">Beta-ALAAT II</fullName>
    </alternativeName>
    <alternativeName>
        <fullName evidence="17">Beta-alanine-pyruvate aminotransferase</fullName>
    </alternativeName>
    <alternativeName>
        <fullName evidence="30">D-3-aminoisobutyrate-pyruvate aminotransferase</fullName>
    </alternativeName>
    <alternativeName>
        <fullName evidence="15">D-AIBAT</fullName>
    </alternativeName>
    <alternativeName>
        <fullName evidence="29">D-beta-aminoisobutyrate-pyruvate aminotransferase</fullName>
    </alternativeName>
</protein>
<evidence type="ECO:0000256" key="19">
    <source>
        <dbReference type="ARBA" id="ARBA00043679"/>
    </source>
</evidence>
<evidence type="ECO:0000256" key="35">
    <source>
        <dbReference type="ARBA" id="ARBA00048760"/>
    </source>
</evidence>
<dbReference type="InterPro" id="IPR049704">
    <property type="entry name" value="Aminotrans_3_PPA_site"/>
</dbReference>
<dbReference type="EC" id="2.6.1.18" evidence="28"/>
<comment type="catalytic activity">
    <reaction evidence="34">
        <text>N(omega),N(omega)-dimethyl-L-arginine + 2-oxobutanoate = 5-(3,3-dimethylguanidino)-2-oxopentanoate + (2S)-2-aminobutanoate</text>
        <dbReference type="Rhea" id="RHEA:77351"/>
        <dbReference type="ChEBI" id="CHEBI:16763"/>
        <dbReference type="ChEBI" id="CHEBI:58326"/>
        <dbReference type="ChEBI" id="CHEBI:74359"/>
        <dbReference type="ChEBI" id="CHEBI:197301"/>
    </reaction>
</comment>
<evidence type="ECO:0000256" key="3">
    <source>
        <dbReference type="ARBA" id="ARBA00008954"/>
    </source>
</evidence>
<evidence type="ECO:0000256" key="17">
    <source>
        <dbReference type="ARBA" id="ARBA00042669"/>
    </source>
</evidence>
<reference evidence="40" key="2">
    <citation type="journal article" date="2021" name="Genome Biol. Evol.">
        <title>Developing a high-quality reference genome for a parasitic bivalve with doubly uniparental inheritance (Bivalvia: Unionida).</title>
        <authorList>
            <person name="Smith C.H."/>
        </authorList>
    </citation>
    <scope>NUCLEOTIDE SEQUENCE</scope>
    <source>
        <strain evidence="40">CHS0354</strain>
        <tissue evidence="40">Mantle</tissue>
    </source>
</reference>
<keyword evidence="41" id="KW-1185">Reference proteome</keyword>
<dbReference type="Proteomes" id="UP001195483">
    <property type="component" value="Unassembled WGS sequence"/>
</dbReference>
<evidence type="ECO:0000256" key="10">
    <source>
        <dbReference type="ARBA" id="ARBA00023128"/>
    </source>
</evidence>
<comment type="subcellular location">
    <subcellularLocation>
        <location evidence="2">Mitochondrion</location>
    </subcellularLocation>
</comment>
<evidence type="ECO:0000256" key="34">
    <source>
        <dbReference type="ARBA" id="ARBA00048560"/>
    </source>
</evidence>
<dbReference type="Pfam" id="PF00202">
    <property type="entry name" value="Aminotran_3"/>
    <property type="match status" value="1"/>
</dbReference>
<name>A0AAE0WB23_9BIVA</name>
<keyword evidence="10" id="KW-0496">Mitochondrion</keyword>
<evidence type="ECO:0000256" key="27">
    <source>
        <dbReference type="ARBA" id="ARBA00043826"/>
    </source>
</evidence>
<evidence type="ECO:0000256" key="15">
    <source>
        <dbReference type="ARBA" id="ARBA00041845"/>
    </source>
</evidence>
<evidence type="ECO:0000256" key="8">
    <source>
        <dbReference type="ARBA" id="ARBA00022898"/>
    </source>
</evidence>
<proteinExistence type="inferred from homology"/>
<comment type="catalytic activity">
    <reaction evidence="35">
        <text>N(omega)-methyl-L-arginine + glyoxylate = 5-(3-methylguanidino)-2-oxopentanoate + glycine</text>
        <dbReference type="Rhea" id="RHEA:77323"/>
        <dbReference type="ChEBI" id="CHEBI:36655"/>
        <dbReference type="ChEBI" id="CHEBI:57305"/>
        <dbReference type="ChEBI" id="CHEBI:114953"/>
        <dbReference type="ChEBI" id="CHEBI:197314"/>
    </reaction>
</comment>
<evidence type="ECO:0000256" key="20">
    <source>
        <dbReference type="ARBA" id="ARBA00043726"/>
    </source>
</evidence>
<evidence type="ECO:0000256" key="2">
    <source>
        <dbReference type="ARBA" id="ARBA00004173"/>
    </source>
</evidence>
<dbReference type="GO" id="GO:0016223">
    <property type="term" value="F:beta-alanine:pyruvate transaminase activity"/>
    <property type="evidence" value="ECO:0007669"/>
    <property type="project" value="UniProtKB-EC"/>
</dbReference>
<reference evidence="40" key="3">
    <citation type="submission" date="2023-05" db="EMBL/GenBank/DDBJ databases">
        <authorList>
            <person name="Smith C.H."/>
        </authorList>
    </citation>
    <scope>NUCLEOTIDE SEQUENCE</scope>
    <source>
        <strain evidence="40">CHS0354</strain>
        <tissue evidence="40">Mantle</tissue>
    </source>
</reference>
<dbReference type="Gene3D" id="3.90.1150.10">
    <property type="entry name" value="Aspartate Aminotransferase, domain 1"/>
    <property type="match status" value="1"/>
</dbReference>
<evidence type="ECO:0000256" key="13">
    <source>
        <dbReference type="ARBA" id="ARBA00039862"/>
    </source>
</evidence>
<evidence type="ECO:0000256" key="28">
    <source>
        <dbReference type="ARBA" id="ARBA00044055"/>
    </source>
</evidence>
<evidence type="ECO:0000256" key="21">
    <source>
        <dbReference type="ARBA" id="ARBA00043749"/>
    </source>
</evidence>
<evidence type="ECO:0000256" key="1">
    <source>
        <dbReference type="ARBA" id="ARBA00001933"/>
    </source>
</evidence>
<evidence type="ECO:0000256" key="16">
    <source>
        <dbReference type="ARBA" id="ARBA00042611"/>
    </source>
</evidence>
<comment type="cofactor">
    <cofactor evidence="1">
        <name>pyridoxal 5'-phosphate</name>
        <dbReference type="ChEBI" id="CHEBI:597326"/>
    </cofactor>
</comment>
<sequence length="448" mass="49035">MTQKPQDVTFAIKPNQKSRAIADKQKKHIWSAVSLFYKDPVAIDKGEGLYVWDADGNQYLDFFGGILTTSVGYNHPKIVKRIAEQAAKVMHTSTLYPIKNMADLGEKMAEITPDGLDTSFFTNSGTEANEMAVLAAREYTGNHDFFALRHAYSGSSNLTKTMTAQHTWRFNSNDASGIKYTMNAYCYRCPLKLKPESCGTACAQDFENAVKTMSSGRIAGILCEPIQGVGGFITPPPDFFKIIAEIVRQYGGVFIADEVQGGFGRTGKHWFSISHWGVNPDIMTMAKGIANGMPMGNTITRAEISDCLKSEALLLSTYGGNPLATAASLATIEVLEEEAGPEHVEKMGNLLRKGLEKLYEKYSLIGEVRGKGLMQAVELVKDRQTKEPAVAELMHLFEETKARGLLIGKGGLLGNTVRITPPMTCNEDHIAKALDILDVSFAAVQKAR</sequence>
<comment type="catalytic activity">
    <reaction evidence="18">
        <text>N(omega),N(omega)-dimethyl-L-arginine + pyruvate = 5-(3,3-dimethylguanidino)-2-oxopentanoate + L-alanine</text>
        <dbReference type="Rhea" id="RHEA:77303"/>
        <dbReference type="ChEBI" id="CHEBI:15361"/>
        <dbReference type="ChEBI" id="CHEBI:57972"/>
        <dbReference type="ChEBI" id="CHEBI:58326"/>
        <dbReference type="ChEBI" id="CHEBI:197301"/>
    </reaction>
</comment>
<dbReference type="EMBL" id="JAEAOA010001141">
    <property type="protein sequence ID" value="KAK3606885.1"/>
    <property type="molecule type" value="Genomic_DNA"/>
</dbReference>
<evidence type="ECO:0000256" key="38">
    <source>
        <dbReference type="ARBA" id="ARBA00058068"/>
    </source>
</evidence>
<comment type="catalytic activity">
    <reaction evidence="33">
        <text>2-oxohexanoate + N(omega),N(omega)-dimethyl-L-arginine = L-2-aminohexanoate + 5-(3,3-dimethylguanidino)-2-oxopentanoate</text>
        <dbReference type="Rhea" id="RHEA:77363"/>
        <dbReference type="ChEBI" id="CHEBI:35177"/>
        <dbReference type="ChEBI" id="CHEBI:58326"/>
        <dbReference type="ChEBI" id="CHEBI:58455"/>
        <dbReference type="ChEBI" id="CHEBI:197301"/>
    </reaction>
</comment>
<comment type="caution">
    <text evidence="40">The sequence shown here is derived from an EMBL/GenBank/DDBJ whole genome shotgun (WGS) entry which is preliminary data.</text>
</comment>
<evidence type="ECO:0000256" key="11">
    <source>
        <dbReference type="ARBA" id="ARBA00033660"/>
    </source>
</evidence>
<dbReference type="EC" id="2.6.1.40" evidence="12"/>
<comment type="catalytic activity">
    <reaction evidence="37">
        <text>N(omega),N('omega)-dimethyl-L-arginine + glyoxylate = 5-(3,3'-dimethylguanidino)-2-oxopentanoate + glycine</text>
        <dbReference type="Rhea" id="RHEA:77315"/>
        <dbReference type="ChEBI" id="CHEBI:36655"/>
        <dbReference type="ChEBI" id="CHEBI:57305"/>
        <dbReference type="ChEBI" id="CHEBI:197308"/>
        <dbReference type="ChEBI" id="CHEBI:197310"/>
    </reaction>
</comment>
<evidence type="ECO:0000256" key="33">
    <source>
        <dbReference type="ARBA" id="ARBA00048500"/>
    </source>
</evidence>
<comment type="catalytic activity">
    <reaction evidence="23">
        <text>N(omega)-methyl-L-arginine + pyruvate = 5-(3-methylguanidino)-2-oxopentanoate + L-alanine</text>
        <dbReference type="Rhea" id="RHEA:77319"/>
        <dbReference type="ChEBI" id="CHEBI:15361"/>
        <dbReference type="ChEBI" id="CHEBI:57972"/>
        <dbReference type="ChEBI" id="CHEBI:114953"/>
        <dbReference type="ChEBI" id="CHEBI:197314"/>
    </reaction>
</comment>
<evidence type="ECO:0000256" key="26">
    <source>
        <dbReference type="ARBA" id="ARBA00043825"/>
    </source>
</evidence>
<evidence type="ECO:0000256" key="32">
    <source>
        <dbReference type="ARBA" id="ARBA00048264"/>
    </source>
</evidence>
<evidence type="ECO:0000256" key="24">
    <source>
        <dbReference type="ARBA" id="ARBA00043777"/>
    </source>
</evidence>
<evidence type="ECO:0000256" key="29">
    <source>
        <dbReference type="ARBA" id="ARBA00044257"/>
    </source>
</evidence>
<dbReference type="AlphaFoldDB" id="A0AAE0WB23"/>
<dbReference type="FunFam" id="3.40.640.10:FF:000004">
    <property type="entry name" value="Acetylornithine aminotransferase"/>
    <property type="match status" value="1"/>
</dbReference>
<evidence type="ECO:0000313" key="40">
    <source>
        <dbReference type="EMBL" id="KAK3606885.1"/>
    </source>
</evidence>
<comment type="subunit">
    <text evidence="4">Homotetramer.</text>
</comment>
<evidence type="ECO:0000256" key="5">
    <source>
        <dbReference type="ARBA" id="ARBA00013049"/>
    </source>
</evidence>
<evidence type="ECO:0000256" key="31">
    <source>
        <dbReference type="ARBA" id="ARBA00047892"/>
    </source>
</evidence>
<evidence type="ECO:0000256" key="22">
    <source>
        <dbReference type="ARBA" id="ARBA00043751"/>
    </source>
</evidence>
<comment type="catalytic activity">
    <reaction evidence="24">
        <text>L-ornithine + pyruvate = 5-amino-2-oxopentanoate + L-alanine</text>
        <dbReference type="Rhea" id="RHEA:77327"/>
        <dbReference type="ChEBI" id="CHEBI:15361"/>
        <dbReference type="ChEBI" id="CHEBI:46911"/>
        <dbReference type="ChEBI" id="CHEBI:57972"/>
        <dbReference type="ChEBI" id="CHEBI:58802"/>
    </reaction>
</comment>
<evidence type="ECO:0000256" key="25">
    <source>
        <dbReference type="ARBA" id="ARBA00043798"/>
    </source>
</evidence>
<comment type="catalytic activity">
    <reaction evidence="11">
        <text>glyoxylate + L-alanine = glycine + pyruvate</text>
        <dbReference type="Rhea" id="RHEA:24248"/>
        <dbReference type="ChEBI" id="CHEBI:15361"/>
        <dbReference type="ChEBI" id="CHEBI:36655"/>
        <dbReference type="ChEBI" id="CHEBI:57305"/>
        <dbReference type="ChEBI" id="CHEBI:57972"/>
        <dbReference type="EC" id="2.6.1.44"/>
    </reaction>
    <physiologicalReaction direction="left-to-right" evidence="11">
        <dbReference type="Rhea" id="RHEA:24249"/>
    </physiologicalReaction>
</comment>
<dbReference type="GO" id="GO:0030170">
    <property type="term" value="F:pyridoxal phosphate binding"/>
    <property type="evidence" value="ECO:0007669"/>
    <property type="project" value="InterPro"/>
</dbReference>
<keyword evidence="8 39" id="KW-0663">Pyridoxal phosphate</keyword>
<comment type="catalytic activity">
    <reaction evidence="26">
        <text>3-oxopropanoate + L-alanine = beta-alanine + pyruvate</text>
        <dbReference type="Rhea" id="RHEA:14077"/>
        <dbReference type="ChEBI" id="CHEBI:15361"/>
        <dbReference type="ChEBI" id="CHEBI:33190"/>
        <dbReference type="ChEBI" id="CHEBI:57966"/>
        <dbReference type="ChEBI" id="CHEBI:57972"/>
        <dbReference type="EC" id="2.6.1.18"/>
    </reaction>
    <physiologicalReaction direction="right-to-left" evidence="26">
        <dbReference type="Rhea" id="RHEA:14079"/>
    </physiologicalReaction>
</comment>
<comment type="catalytic activity">
    <reaction evidence="19">
        <text>(2S)-2-aminobutanoate + glyoxylate = 2-oxobutanoate + glycine</text>
        <dbReference type="Rhea" id="RHEA:77339"/>
        <dbReference type="ChEBI" id="CHEBI:16763"/>
        <dbReference type="ChEBI" id="CHEBI:36655"/>
        <dbReference type="ChEBI" id="CHEBI:57305"/>
        <dbReference type="ChEBI" id="CHEBI:74359"/>
    </reaction>
</comment>
<evidence type="ECO:0000256" key="12">
    <source>
        <dbReference type="ARBA" id="ARBA00039130"/>
    </source>
</evidence>
<comment type="catalytic activity">
    <reaction evidence="22">
        <text>2-oxobutanoate + L-alanine = (2S)-2-aminobutanoate + pyruvate</text>
        <dbReference type="Rhea" id="RHEA:77355"/>
        <dbReference type="ChEBI" id="CHEBI:15361"/>
        <dbReference type="ChEBI" id="CHEBI:16763"/>
        <dbReference type="ChEBI" id="CHEBI:57972"/>
        <dbReference type="ChEBI" id="CHEBI:74359"/>
        <dbReference type="EC" id="2.6.1.44"/>
    </reaction>
</comment>
<evidence type="ECO:0000256" key="23">
    <source>
        <dbReference type="ARBA" id="ARBA00043758"/>
    </source>
</evidence>
<evidence type="ECO:0000256" key="4">
    <source>
        <dbReference type="ARBA" id="ARBA00011881"/>
    </source>
</evidence>
<comment type="catalytic activity">
    <reaction evidence="25">
        <text>N(omega),N('omega)-dimethyl-L-arginine + pyruvate = 5-(3,3'-dimethylguanidino)-2-oxopentanoate + L-alanine</text>
        <dbReference type="Rhea" id="RHEA:77307"/>
        <dbReference type="ChEBI" id="CHEBI:15361"/>
        <dbReference type="ChEBI" id="CHEBI:57972"/>
        <dbReference type="ChEBI" id="CHEBI:197308"/>
        <dbReference type="ChEBI" id="CHEBI:197310"/>
    </reaction>
</comment>
<evidence type="ECO:0000256" key="36">
    <source>
        <dbReference type="ARBA" id="ARBA00048916"/>
    </source>
</evidence>
<dbReference type="GO" id="GO:0047305">
    <property type="term" value="F:(R)-3-amino-2-methylpropionate-pyruvate transaminase activity"/>
    <property type="evidence" value="ECO:0007669"/>
    <property type="project" value="UniProtKB-EC"/>
</dbReference>
<gene>
    <name evidence="40" type="ORF">CHS0354_018479</name>
</gene>
<dbReference type="GO" id="GO:0008453">
    <property type="term" value="F:alanine-glyoxylate transaminase activity"/>
    <property type="evidence" value="ECO:0007669"/>
    <property type="project" value="UniProtKB-EC"/>
</dbReference>
<comment type="catalytic activity">
    <reaction evidence="21">
        <text>N(omega),N(omega)-dimethyl-L-arginine + oxaloacetate = 5-(3,3-dimethylguanidino)-2-oxopentanoate + L-aspartate</text>
        <dbReference type="Rhea" id="RHEA:77343"/>
        <dbReference type="ChEBI" id="CHEBI:16452"/>
        <dbReference type="ChEBI" id="CHEBI:29991"/>
        <dbReference type="ChEBI" id="CHEBI:58326"/>
        <dbReference type="ChEBI" id="CHEBI:197301"/>
    </reaction>
</comment>
<evidence type="ECO:0000256" key="6">
    <source>
        <dbReference type="ARBA" id="ARBA00022576"/>
    </source>
</evidence>
<evidence type="ECO:0000256" key="14">
    <source>
        <dbReference type="ARBA" id="ARBA00041662"/>
    </source>
</evidence>